<organism evidence="3 4">
    <name type="scientific">Variovorax defluvii</name>
    <dbReference type="NCBI Taxonomy" id="913761"/>
    <lineage>
        <taxon>Bacteria</taxon>
        <taxon>Pseudomonadati</taxon>
        <taxon>Pseudomonadota</taxon>
        <taxon>Betaproteobacteria</taxon>
        <taxon>Burkholderiales</taxon>
        <taxon>Comamonadaceae</taxon>
        <taxon>Variovorax</taxon>
    </lineage>
</organism>
<feature type="domain" description="LptD C-terminal" evidence="2">
    <location>
        <begin position="321"/>
        <end position="698"/>
    </location>
</feature>
<comment type="function">
    <text evidence="1">Together with LptE, is involved in the assembly of lipopolysaccharide (LPS) at the surface of the outer membrane.</text>
</comment>
<dbReference type="PANTHER" id="PTHR30189">
    <property type="entry name" value="LPS-ASSEMBLY PROTEIN"/>
    <property type="match status" value="1"/>
</dbReference>
<keyword evidence="1" id="KW-0998">Cell outer membrane</keyword>
<reference evidence="4" key="1">
    <citation type="journal article" date="2019" name="Int. J. Syst. Evol. Microbiol.">
        <title>The Global Catalogue of Microorganisms (GCM) 10K type strain sequencing project: providing services to taxonomists for standard genome sequencing and annotation.</title>
        <authorList>
            <consortium name="The Broad Institute Genomics Platform"/>
            <consortium name="The Broad Institute Genome Sequencing Center for Infectious Disease"/>
            <person name="Wu L."/>
            <person name="Ma J."/>
        </authorList>
    </citation>
    <scope>NUCLEOTIDE SEQUENCE [LARGE SCALE GENOMIC DNA]</scope>
    <source>
        <strain evidence="4">JCM 17804</strain>
    </source>
</reference>
<comment type="similarity">
    <text evidence="1">Belongs to the LptD family.</text>
</comment>
<comment type="subunit">
    <text evidence="1">Component of the lipopolysaccharide transport and assembly complex. Interacts with LptE and LptA.</text>
</comment>
<dbReference type="Pfam" id="PF04453">
    <property type="entry name" value="LptD"/>
    <property type="match status" value="1"/>
</dbReference>
<dbReference type="Gene3D" id="2.60.450.10">
    <property type="entry name" value="Lipopolysaccharide (LPS) transport protein A like domain"/>
    <property type="match status" value="1"/>
</dbReference>
<evidence type="ECO:0000313" key="4">
    <source>
        <dbReference type="Proteomes" id="UP001500975"/>
    </source>
</evidence>
<accession>A0ABP8HQG6</accession>
<dbReference type="InterPro" id="IPR020889">
    <property type="entry name" value="LipoPS_assembly_LptD"/>
</dbReference>
<evidence type="ECO:0000256" key="1">
    <source>
        <dbReference type="HAMAP-Rule" id="MF_01411"/>
    </source>
</evidence>
<gene>
    <name evidence="1" type="primary">lptD</name>
    <name evidence="3" type="ORF">GCM10023165_24630</name>
</gene>
<dbReference type="HAMAP" id="MF_01411">
    <property type="entry name" value="LPS_assembly_LptD"/>
    <property type="match status" value="1"/>
</dbReference>
<name>A0ABP8HQG6_9BURK</name>
<dbReference type="EMBL" id="BAABGJ010000021">
    <property type="protein sequence ID" value="GAA4342743.1"/>
    <property type="molecule type" value="Genomic_DNA"/>
</dbReference>
<keyword evidence="4" id="KW-1185">Reference proteome</keyword>
<evidence type="ECO:0000259" key="2">
    <source>
        <dbReference type="Pfam" id="PF04453"/>
    </source>
</evidence>
<comment type="caution">
    <text evidence="1">Lacks conserved residue(s) required for the propagation of feature annotation.</text>
</comment>
<protein>
    <recommendedName>
        <fullName evidence="1">LPS-assembly protein LptD</fullName>
    </recommendedName>
</protein>
<comment type="caution">
    <text evidence="3">The sequence shown here is derived from an EMBL/GenBank/DDBJ whole genome shotgun (WGS) entry which is preliminary data.</text>
</comment>
<dbReference type="InterPro" id="IPR050218">
    <property type="entry name" value="LptD"/>
</dbReference>
<evidence type="ECO:0000313" key="3">
    <source>
        <dbReference type="EMBL" id="GAA4342743.1"/>
    </source>
</evidence>
<keyword evidence="1" id="KW-0472">Membrane</keyword>
<proteinExistence type="inferred from homology"/>
<dbReference type="InterPro" id="IPR007543">
    <property type="entry name" value="LptD_C"/>
</dbReference>
<dbReference type="PANTHER" id="PTHR30189:SF1">
    <property type="entry name" value="LPS-ASSEMBLY PROTEIN LPTD"/>
    <property type="match status" value="1"/>
</dbReference>
<keyword evidence="1" id="KW-0732">Signal</keyword>
<comment type="subcellular location">
    <subcellularLocation>
        <location evidence="1">Cell outer membrane</location>
    </subcellularLocation>
</comment>
<dbReference type="Proteomes" id="UP001500975">
    <property type="component" value="Unassembled WGS sequence"/>
</dbReference>
<sequence length="809" mass="90556">MAVLTLALLQAQGASAQDTGLDAPITLKRTPQLLETIPKAQRGELPSFVDGDRISGRPDLETVVEGRASLRRGDVVIHADRLEYYQPEDLAKATGNVRVNQAGNVYEGPELQLKLETFEGFFNNARYQLLASGGHGDAERIDFVDSNVSVARRGTYTTCRREDYPGWMPAWMLSAATLTTDTEENVGVATDARLSFMGISTPPFPSLSFPLGNERKSGFLPPTIGVGNLNGVDVTVPYYWNIAPNRDATFYPELMTKRGLNVGTEFRYLEKEYNGTIRLDLMGSDRLVGDRYDEKVANQMQQLANGEIGVGDLDLRRPKSRRWGLWANHQQQFDAKALGLDSLTANIVVNRVSDNDYWRDFTRTPSLTQRLLSNDASLNWGKGDWSGMVRALKYQTLQYDLAPILPPYDRLPQITANYDKYDWKGFDVSLKTDYSRFRADPVQQRQPNGERAFAQASISRPFLTPGTYVIPKLQLHASSYQFEAPLANGATSASRTVPTFSLDSGMIFERDANYFGRSFRQTLEPRAFYVYTPYRDQSLLPNYDSAANDFNFATVYTENAFSGHDRISDSNTLTVGVTSRLIDPDSGAEAARFGIAQRLRFKDQRVTLPGLPPVTDRVSDLLLGAQINWTPQWSFDGTVQYNPDDHKSTRTALSARYNPGPYRSVSAAYRFQANSTPTVNDGNKSIDVSWQWPLNDLWGDKGKDLGPGRGQGGGRWYAVGRLNYSLQDRKLTDGVLGVEYDGCCWIGRIVLERLTTGQATPNTRLMFQIEFVGFAAIGSSPMRTLTQNIQRYQPLRQPYPAPSRFTNYD</sequence>